<proteinExistence type="predicted"/>
<feature type="transmembrane region" description="Helical" evidence="2">
    <location>
        <begin position="145"/>
        <end position="166"/>
    </location>
</feature>
<dbReference type="EMBL" id="GCKF01043677">
    <property type="protein sequence ID" value="JAG94404.1"/>
    <property type="molecule type" value="Transcribed_RNA"/>
</dbReference>
<dbReference type="PRINTS" id="PR00412">
    <property type="entry name" value="EPOXHYDRLASE"/>
</dbReference>
<keyword evidence="2" id="KW-1133">Transmembrane helix</keyword>
<sequence>MGSGRGSLEGVRRGIRTVFFMVIMLGSLLIFSAPVFVAIADIVVPSALLSAFRSRHGLKLDWNAYNFRSSLIDIPLISLIRSLIIICVYSLCDMPALSHGPYLGTATICALVSVVVLTVKAVLFHASDALKSPSATRSLNLKQSWGMPVMFLSSMVLALGHIVVAYRTSCKARRKLVFHRVDPETVLSCKPGFHGYQKVPRSPTPNASKNSKVESDEKRRLIYEERDLPARMLADSDSLFIALEGLVVHYKIVNGGESCIEYPTYRAFQGNPGRNQCVTPGRLRIDNTFALSNKGIPLTRSYSNNMTNSSLYAPLLGGSVGVDVDQLWNAGFNEHSGFAQNMPELNLEEDDLDSGTGRADTKAGQQKNGFDAVILIHGFGGGVFSWRHVMTPLARQTGCPVAAFDRPGWGLTSRPRRAEWEEKRMPNPYELQSQVNLLFSFCHEMGFSSVVLVGHDDGGVLALMAAERAQASNNVHQVHVKGVVLVGASLTREVVPAFARILLHTSLGQHMLRPLLRTEISQVANRRAWYDATKLTSDVLDLYKAPLSVEGWDRALKEVGKSSSSTVLSVHNAGELLKTIRGLPVLIAAGAEDILVPLKSAHALASKLPNSRLVAISACGHLPHEECPKALLAALLPFVNRLFKVSSETSTTI</sequence>
<keyword evidence="2" id="KW-0472">Membrane</keyword>
<protein>
    <recommendedName>
        <fullName evidence="3">AB hydrolase-1 domain-containing protein</fullName>
    </recommendedName>
</protein>
<feature type="transmembrane region" description="Helical" evidence="2">
    <location>
        <begin position="20"/>
        <end position="49"/>
    </location>
</feature>
<dbReference type="Gene3D" id="3.40.50.1820">
    <property type="entry name" value="alpha/beta hydrolase"/>
    <property type="match status" value="1"/>
</dbReference>
<dbReference type="PANTHER" id="PTHR43689:SF8">
    <property type="entry name" value="ALPHA_BETA-HYDROLASES SUPERFAMILY PROTEIN"/>
    <property type="match status" value="1"/>
</dbReference>
<dbReference type="InterPro" id="IPR029058">
    <property type="entry name" value="AB_hydrolase_fold"/>
</dbReference>
<evidence type="ECO:0000256" key="1">
    <source>
        <dbReference type="SAM" id="MobiDB-lite"/>
    </source>
</evidence>
<dbReference type="SUPFAM" id="SSF53474">
    <property type="entry name" value="alpha/beta-Hydrolases"/>
    <property type="match status" value="1"/>
</dbReference>
<reference evidence="4" key="1">
    <citation type="submission" date="2015-03" db="EMBL/GenBank/DDBJ databases">
        <title>A transcriptome of Araucaria cunninghamii, an australian fine timber species.</title>
        <authorList>
            <person name="Jing Yi C.J.Y."/>
            <person name="Yin San L.Y.S."/>
            <person name="Abdul Karim S.S."/>
            <person name="Wan Azmi N.N."/>
            <person name="Hercus R.R."/>
            <person name="Croft L.L."/>
        </authorList>
    </citation>
    <scope>NUCLEOTIDE SEQUENCE</scope>
    <source>
        <strain evidence="4">MI0301</strain>
        <tissue evidence="4">Leaf</tissue>
    </source>
</reference>
<feature type="domain" description="AB hydrolase-1" evidence="3">
    <location>
        <begin position="372"/>
        <end position="626"/>
    </location>
</feature>
<keyword evidence="2" id="KW-0812">Transmembrane</keyword>
<dbReference type="AlphaFoldDB" id="A0A0D6QV41"/>
<feature type="transmembrane region" description="Helical" evidence="2">
    <location>
        <begin position="70"/>
        <end position="91"/>
    </location>
</feature>
<dbReference type="InterPro" id="IPR000639">
    <property type="entry name" value="Epox_hydrolase-like"/>
</dbReference>
<dbReference type="GO" id="GO:0003824">
    <property type="term" value="F:catalytic activity"/>
    <property type="evidence" value="ECO:0007669"/>
    <property type="project" value="InterPro"/>
</dbReference>
<evidence type="ECO:0000313" key="4">
    <source>
        <dbReference type="EMBL" id="JAG94404.1"/>
    </source>
</evidence>
<evidence type="ECO:0000256" key="2">
    <source>
        <dbReference type="SAM" id="Phobius"/>
    </source>
</evidence>
<accession>A0A0D6QV41</accession>
<evidence type="ECO:0000259" key="3">
    <source>
        <dbReference type="Pfam" id="PF00561"/>
    </source>
</evidence>
<dbReference type="PANTHER" id="PTHR43689">
    <property type="entry name" value="HYDROLASE"/>
    <property type="match status" value="1"/>
</dbReference>
<name>A0A0D6QV41_ARACU</name>
<feature type="transmembrane region" description="Helical" evidence="2">
    <location>
        <begin position="103"/>
        <end position="124"/>
    </location>
</feature>
<feature type="region of interest" description="Disordered" evidence="1">
    <location>
        <begin position="197"/>
        <end position="218"/>
    </location>
</feature>
<dbReference type="Pfam" id="PF00561">
    <property type="entry name" value="Abhydrolase_1"/>
    <property type="match status" value="1"/>
</dbReference>
<organism evidence="4">
    <name type="scientific">Araucaria cunninghamii</name>
    <name type="common">Hoop pine</name>
    <name type="synonym">Moreton Bay pine</name>
    <dbReference type="NCBI Taxonomy" id="56994"/>
    <lineage>
        <taxon>Eukaryota</taxon>
        <taxon>Viridiplantae</taxon>
        <taxon>Streptophyta</taxon>
        <taxon>Embryophyta</taxon>
        <taxon>Tracheophyta</taxon>
        <taxon>Spermatophyta</taxon>
        <taxon>Pinopsida</taxon>
        <taxon>Pinidae</taxon>
        <taxon>Conifers II</taxon>
        <taxon>Araucariales</taxon>
        <taxon>Araucariaceae</taxon>
        <taxon>Araucaria</taxon>
    </lineage>
</organism>
<dbReference type="InterPro" id="IPR000073">
    <property type="entry name" value="AB_hydrolase_1"/>
</dbReference>